<dbReference type="AlphaFoldDB" id="A0A061D5U0"/>
<proteinExistence type="predicted"/>
<dbReference type="PANTHER" id="PTHR24346:SF77">
    <property type="entry name" value="SERINE THREONINE PROTEIN KINASE"/>
    <property type="match status" value="1"/>
</dbReference>
<evidence type="ECO:0000313" key="4">
    <source>
        <dbReference type="EMBL" id="CDR95377.1"/>
    </source>
</evidence>
<dbReference type="PROSITE" id="PS00108">
    <property type="entry name" value="PROTEIN_KINASE_ST"/>
    <property type="match status" value="1"/>
</dbReference>
<evidence type="ECO:0000256" key="1">
    <source>
        <dbReference type="ARBA" id="ARBA00022741"/>
    </source>
</evidence>
<gene>
    <name evidence="4" type="ORF">BBBOND_0205350</name>
</gene>
<dbReference type="VEuPathDB" id="PiroplasmaDB:BBBOND_0205350"/>
<name>A0A061D5U0_BABBI</name>
<dbReference type="Proteomes" id="UP000033188">
    <property type="component" value="Chromosome 2"/>
</dbReference>
<accession>A0A061D5U0</accession>
<keyword evidence="4" id="KW-0418">Kinase</keyword>
<dbReference type="GO" id="GO:0005737">
    <property type="term" value="C:cytoplasm"/>
    <property type="evidence" value="ECO:0007669"/>
    <property type="project" value="TreeGrafter"/>
</dbReference>
<dbReference type="OMA" id="DTEVITM"/>
<dbReference type="OrthoDB" id="343108at2759"/>
<reference evidence="5" key="1">
    <citation type="submission" date="2014-06" db="EMBL/GenBank/DDBJ databases">
        <authorList>
            <person name="Aslett M."/>
            <person name="De Silva N."/>
        </authorList>
    </citation>
    <scope>NUCLEOTIDE SEQUENCE [LARGE SCALE GENOMIC DNA]</scope>
    <source>
        <strain evidence="5">Bond</strain>
    </source>
</reference>
<evidence type="ECO:0000259" key="3">
    <source>
        <dbReference type="PROSITE" id="PS50011"/>
    </source>
</evidence>
<dbReference type="EMBL" id="LK391708">
    <property type="protein sequence ID" value="CDR95377.1"/>
    <property type="molecule type" value="Genomic_DNA"/>
</dbReference>
<evidence type="ECO:0000256" key="2">
    <source>
        <dbReference type="ARBA" id="ARBA00022840"/>
    </source>
</evidence>
<dbReference type="GO" id="GO:0004674">
    <property type="term" value="F:protein serine/threonine kinase activity"/>
    <property type="evidence" value="ECO:0007669"/>
    <property type="project" value="TreeGrafter"/>
</dbReference>
<dbReference type="SUPFAM" id="SSF56112">
    <property type="entry name" value="Protein kinase-like (PK-like)"/>
    <property type="match status" value="1"/>
</dbReference>
<dbReference type="GO" id="GO:0005524">
    <property type="term" value="F:ATP binding"/>
    <property type="evidence" value="ECO:0007669"/>
    <property type="project" value="UniProtKB-KW"/>
</dbReference>
<dbReference type="STRING" id="5866.A0A061D5U0"/>
<dbReference type="PANTHER" id="PTHR24346">
    <property type="entry name" value="MAP/MICROTUBULE AFFINITY-REGULATING KINASE"/>
    <property type="match status" value="1"/>
</dbReference>
<dbReference type="InterPro" id="IPR011009">
    <property type="entry name" value="Kinase-like_dom_sf"/>
</dbReference>
<evidence type="ECO:0000313" key="5">
    <source>
        <dbReference type="Proteomes" id="UP000033188"/>
    </source>
</evidence>
<keyword evidence="2" id="KW-0067">ATP-binding</keyword>
<feature type="domain" description="Protein kinase" evidence="3">
    <location>
        <begin position="71"/>
        <end position="545"/>
    </location>
</feature>
<dbReference type="SMART" id="SM00220">
    <property type="entry name" value="S_TKc"/>
    <property type="match status" value="1"/>
</dbReference>
<keyword evidence="5" id="KW-1185">Reference proteome</keyword>
<organism evidence="4 5">
    <name type="scientific">Babesia bigemina</name>
    <dbReference type="NCBI Taxonomy" id="5866"/>
    <lineage>
        <taxon>Eukaryota</taxon>
        <taxon>Sar</taxon>
        <taxon>Alveolata</taxon>
        <taxon>Apicomplexa</taxon>
        <taxon>Aconoidasida</taxon>
        <taxon>Piroplasmida</taxon>
        <taxon>Babesiidae</taxon>
        <taxon>Babesia</taxon>
    </lineage>
</organism>
<dbReference type="InterPro" id="IPR000719">
    <property type="entry name" value="Prot_kinase_dom"/>
</dbReference>
<dbReference type="RefSeq" id="XP_012767563.1">
    <property type="nucleotide sequence ID" value="XM_012912109.1"/>
</dbReference>
<protein>
    <submittedName>
        <fullName evidence="4">Protein kinase domain containing protein, putative</fullName>
    </submittedName>
</protein>
<dbReference type="PROSITE" id="PS50011">
    <property type="entry name" value="PROTEIN_KINASE_DOM"/>
    <property type="match status" value="1"/>
</dbReference>
<sequence length="548" mass="61920">MNEFIIGLVSRLADSDIRVVTKCVPWTPIKICHGTAASGYNCINIHQEYFAKIDGKSLPGFVVVGRAVNQYFFQSKIAQTSAADIWLCFDVTTNSFCCIKAYSIESCRRQNALRFCAAEMEVVSLLDKVIDEVLYHSSVTGHPGVSTLREVIISVDRDVFYIVMDYYPCQLLHFHSKLNTYVAMTSTNHVAYDQGESCMIRLYKEDHARRIMKDIIGTVIYLHSVGIVHKDLKPENILLLQDDTSMYEAVNISYICDEHQFDESSLIDENESYNPYCNEILGEYVERFLLSEVTTSCYEIELSHVVEMHFPYDNSVASDSEWLWDNGCDIVCDIIQGSKEESKTMRIGKAALHFAKTTAESCMHNSCNLLDFFLSASDSYIPYKKPELLLSAAESWRGQRFRTNQKALIQRSVVEIRDVCVVITDFGVSSIGDVDVANGQPLLYDGEGTTSFCSPESLQYVEGPISGSKREIFSLGVILYAMIYGVLPHEGNSCIETLINMLEKPLIFHNYRPVSPDLKDLLKGMLNKDPKQRLSTESILAHPWFEAT</sequence>
<dbReference type="InterPro" id="IPR008271">
    <property type="entry name" value="Ser/Thr_kinase_AS"/>
</dbReference>
<dbReference type="Gene3D" id="3.30.200.20">
    <property type="entry name" value="Phosphorylase Kinase, domain 1"/>
    <property type="match status" value="1"/>
</dbReference>
<keyword evidence="4" id="KW-0808">Transferase</keyword>
<dbReference type="KEGG" id="bbig:BBBOND_0205350"/>
<dbReference type="Gene3D" id="1.10.510.10">
    <property type="entry name" value="Transferase(Phosphotransferase) domain 1"/>
    <property type="match status" value="2"/>
</dbReference>
<dbReference type="GeneID" id="24563918"/>
<dbReference type="GO" id="GO:0035556">
    <property type="term" value="P:intracellular signal transduction"/>
    <property type="evidence" value="ECO:0007669"/>
    <property type="project" value="TreeGrafter"/>
</dbReference>
<keyword evidence="1" id="KW-0547">Nucleotide-binding</keyword>
<dbReference type="Pfam" id="PF00069">
    <property type="entry name" value="Pkinase"/>
    <property type="match status" value="2"/>
</dbReference>